<evidence type="ECO:0000313" key="2">
    <source>
        <dbReference type="Proteomes" id="UP000092484"/>
    </source>
</evidence>
<reference evidence="1 2" key="1">
    <citation type="submission" date="2016-06" db="EMBL/GenBank/DDBJ databases">
        <title>Genome sequence of Porphyrobacter dokdonensis DSW-74.</title>
        <authorList>
            <person name="Kim J.F."/>
            <person name="Song J.Y."/>
        </authorList>
    </citation>
    <scope>NUCLEOTIDE SEQUENCE [LARGE SCALE GENOMIC DNA]</scope>
    <source>
        <strain evidence="1 2">DSW-74</strain>
    </source>
</reference>
<dbReference type="AlphaFoldDB" id="A0A1A7BE98"/>
<sequence>MVSGSDAVFQDAAIRYDWFEVEEKSGALCVNFGIDDPAREDSFARENLVGLVIDPEGNFHGFNTRFGCTFVRNQASTSD</sequence>
<evidence type="ECO:0000313" key="1">
    <source>
        <dbReference type="EMBL" id="OBV10809.1"/>
    </source>
</evidence>
<proteinExistence type="predicted"/>
<comment type="caution">
    <text evidence="1">The sequence shown here is derived from an EMBL/GenBank/DDBJ whole genome shotgun (WGS) entry which is preliminary data.</text>
</comment>
<protein>
    <submittedName>
        <fullName evidence="1">Uncharacterized protein</fullName>
    </submittedName>
</protein>
<dbReference type="Proteomes" id="UP000092484">
    <property type="component" value="Unassembled WGS sequence"/>
</dbReference>
<dbReference type="STRING" id="1300349.I603_2022"/>
<dbReference type="EMBL" id="LZYB01000004">
    <property type="protein sequence ID" value="OBV10809.1"/>
    <property type="molecule type" value="Genomic_DNA"/>
</dbReference>
<organism evidence="1 2">
    <name type="scientific">Erythrobacter dokdonensis DSW-74</name>
    <dbReference type="NCBI Taxonomy" id="1300349"/>
    <lineage>
        <taxon>Bacteria</taxon>
        <taxon>Pseudomonadati</taxon>
        <taxon>Pseudomonadota</taxon>
        <taxon>Alphaproteobacteria</taxon>
        <taxon>Sphingomonadales</taxon>
        <taxon>Erythrobacteraceae</taxon>
        <taxon>Erythrobacter/Porphyrobacter group</taxon>
        <taxon>Erythrobacter</taxon>
    </lineage>
</organism>
<keyword evidence="2" id="KW-1185">Reference proteome</keyword>
<name>A0A1A7BE98_9SPHN</name>
<accession>A0A1A7BE98</accession>
<gene>
    <name evidence="1" type="ORF">I603_2022</name>
</gene>